<proteinExistence type="predicted"/>
<dbReference type="InterPro" id="IPR023168">
    <property type="entry name" value="GatB_Yqey_C_2"/>
</dbReference>
<dbReference type="GO" id="GO:0016884">
    <property type="term" value="F:carbon-nitrogen ligase activity, with glutamine as amido-N-donor"/>
    <property type="evidence" value="ECO:0007669"/>
    <property type="project" value="InterPro"/>
</dbReference>
<comment type="caution">
    <text evidence="1">The sequence shown here is derived from an EMBL/GenBank/DDBJ whole genome shotgun (WGS) entry which is preliminary data.</text>
</comment>
<evidence type="ECO:0000313" key="1">
    <source>
        <dbReference type="EMBL" id="TXR54181.1"/>
    </source>
</evidence>
<dbReference type="SUPFAM" id="SSF89095">
    <property type="entry name" value="GatB/YqeY motif"/>
    <property type="match status" value="1"/>
</dbReference>
<dbReference type="Gene3D" id="1.10.10.410">
    <property type="match status" value="1"/>
</dbReference>
<accession>A0A5C8ZAH5</accession>
<dbReference type="Proteomes" id="UP000321764">
    <property type="component" value="Unassembled WGS sequence"/>
</dbReference>
<dbReference type="Gene3D" id="1.10.1510.10">
    <property type="entry name" value="Uncharacterised protein YqeY/AIM41 PF09424, N-terminal domain"/>
    <property type="match status" value="1"/>
</dbReference>
<gene>
    <name evidence="1" type="ORF">FME95_06500</name>
</gene>
<dbReference type="InterPro" id="IPR003789">
    <property type="entry name" value="Asn/Gln_tRNA_amidoTrase-B-like"/>
</dbReference>
<dbReference type="RefSeq" id="WP_147713579.1">
    <property type="nucleotide sequence ID" value="NZ_VKAD01000001.1"/>
</dbReference>
<dbReference type="PANTHER" id="PTHR28055">
    <property type="entry name" value="ALTERED INHERITANCE OF MITOCHONDRIA PROTEIN 41, MITOCHONDRIAL"/>
    <property type="match status" value="1"/>
</dbReference>
<sequence>MSELKQLLTQNMKEAMRAKEKQRLGTIRMILAELKRIEVDERIELDDTRVLAVLDKMTKQRRDSLAQYEEAGREDLAAIERYELEVISTFLPAALTEAEIEALVAEAIAQAEAKSMADMGKVMGIIKPKAQGRADMADISKLIKAQLN</sequence>
<organism evidence="1 2">
    <name type="scientific">Reinekea thalattae</name>
    <dbReference type="NCBI Taxonomy" id="2593301"/>
    <lineage>
        <taxon>Bacteria</taxon>
        <taxon>Pseudomonadati</taxon>
        <taxon>Pseudomonadota</taxon>
        <taxon>Gammaproteobacteria</taxon>
        <taxon>Oceanospirillales</taxon>
        <taxon>Saccharospirillaceae</taxon>
        <taxon>Reinekea</taxon>
    </lineage>
</organism>
<dbReference type="OrthoDB" id="9788127at2"/>
<dbReference type="PANTHER" id="PTHR28055:SF1">
    <property type="entry name" value="ALTERED INHERITANCE OF MITOCHONDRIA PROTEIN 41, MITOCHONDRIAL"/>
    <property type="match status" value="1"/>
</dbReference>
<dbReference type="InterPro" id="IPR019004">
    <property type="entry name" value="YqeY/Aim41"/>
</dbReference>
<dbReference type="AlphaFoldDB" id="A0A5C8ZAH5"/>
<dbReference type="InterPro" id="IPR042184">
    <property type="entry name" value="YqeY/Aim41_N"/>
</dbReference>
<protein>
    <submittedName>
        <fullName evidence="1">GatB/YqeY domain-containing protein</fullName>
    </submittedName>
</protein>
<evidence type="ECO:0000313" key="2">
    <source>
        <dbReference type="Proteomes" id="UP000321764"/>
    </source>
</evidence>
<dbReference type="EMBL" id="VKAD01000001">
    <property type="protein sequence ID" value="TXR54181.1"/>
    <property type="molecule type" value="Genomic_DNA"/>
</dbReference>
<keyword evidence="2" id="KW-1185">Reference proteome</keyword>
<dbReference type="Pfam" id="PF09424">
    <property type="entry name" value="YqeY"/>
    <property type="match status" value="1"/>
</dbReference>
<reference evidence="1 2" key="1">
    <citation type="submission" date="2019-07" db="EMBL/GenBank/DDBJ databases">
        <title>Reinekea sp. strain SSH23 genome sequencing and assembly.</title>
        <authorList>
            <person name="Kim I."/>
        </authorList>
    </citation>
    <scope>NUCLEOTIDE SEQUENCE [LARGE SCALE GENOMIC DNA]</scope>
    <source>
        <strain evidence="1 2">SSH23</strain>
    </source>
</reference>
<name>A0A5C8ZAH5_9GAMM</name>